<sequence>MSETPPTDIAILESIGNDLVNLIVCTSTEIVLITIYSMLVIKATSILLRIHKRNSGRMGPAIMLVVVYLMYLINLTCLIIDLVDLVAEVKITLVKDPEVALDIKYTRSRDFTARRLAAVDVLYGYLTCLGDGVIVWRVYAFWASSHIRHLIMAVPVAMLFLSVACSMMLSYCVGRLGPGEIVLGAVLHPQFCRDIQTVSYAIPAATTAIATLLITIKVWNLVRFSGENRIYDSRMSKKSRLEKIVILLIESGVAYFLFFLAQVIQIAPTVRDAINAKPNFRFATNVFIYQTSSIVGLYPTIIICLVHANKSAVNTTLYTVTNVGRESKNHPAHGGRRWAISLGSFRAVVPESSVDASTGGDLESRGGELELKDLQMQAHTSSLDQGDDMLTSQKH</sequence>
<keyword evidence="1" id="KW-0812">Transmembrane</keyword>
<keyword evidence="1" id="KW-1133">Transmembrane helix</keyword>
<dbReference type="KEGG" id="more:E1B28_004790"/>
<comment type="caution">
    <text evidence="2">The sequence shown here is derived from an EMBL/GenBank/DDBJ whole genome shotgun (WGS) entry which is preliminary data.</text>
</comment>
<keyword evidence="3" id="KW-1185">Reference proteome</keyword>
<organism evidence="2 3">
    <name type="scientific">Marasmius oreades</name>
    <name type="common">fairy-ring Marasmius</name>
    <dbReference type="NCBI Taxonomy" id="181124"/>
    <lineage>
        <taxon>Eukaryota</taxon>
        <taxon>Fungi</taxon>
        <taxon>Dikarya</taxon>
        <taxon>Basidiomycota</taxon>
        <taxon>Agaricomycotina</taxon>
        <taxon>Agaricomycetes</taxon>
        <taxon>Agaricomycetidae</taxon>
        <taxon>Agaricales</taxon>
        <taxon>Marasmiineae</taxon>
        <taxon>Marasmiaceae</taxon>
        <taxon>Marasmius</taxon>
    </lineage>
</organism>
<reference evidence="2" key="1">
    <citation type="journal article" date="2021" name="Genome Biol. Evol.">
        <title>The assembled and annotated genome of the fairy-ring fungus Marasmius oreades.</title>
        <authorList>
            <person name="Hiltunen M."/>
            <person name="Ament-Velasquez S.L."/>
            <person name="Johannesson H."/>
        </authorList>
    </citation>
    <scope>NUCLEOTIDE SEQUENCE</scope>
    <source>
        <strain evidence="2">03SP1</strain>
    </source>
</reference>
<dbReference type="EMBL" id="CM032182">
    <property type="protein sequence ID" value="KAG7097445.1"/>
    <property type="molecule type" value="Genomic_DNA"/>
</dbReference>
<name>A0A9P7UZJ2_9AGAR</name>
<feature type="transmembrane region" description="Helical" evidence="1">
    <location>
        <begin position="150"/>
        <end position="171"/>
    </location>
</feature>
<evidence type="ECO:0000313" key="3">
    <source>
        <dbReference type="Proteomes" id="UP001049176"/>
    </source>
</evidence>
<evidence type="ECO:0000313" key="2">
    <source>
        <dbReference type="EMBL" id="KAG7097445.1"/>
    </source>
</evidence>
<dbReference type="OrthoDB" id="3248740at2759"/>
<proteinExistence type="predicted"/>
<protein>
    <submittedName>
        <fullName evidence="2">Uncharacterized protein</fullName>
    </submittedName>
</protein>
<gene>
    <name evidence="2" type="ORF">E1B28_004790</name>
</gene>
<keyword evidence="1" id="KW-0472">Membrane</keyword>
<accession>A0A9P7UZJ2</accession>
<feature type="transmembrane region" description="Helical" evidence="1">
    <location>
        <begin position="200"/>
        <end position="222"/>
    </location>
</feature>
<feature type="transmembrane region" description="Helical" evidence="1">
    <location>
        <begin position="243"/>
        <end position="267"/>
    </location>
</feature>
<feature type="transmembrane region" description="Helical" evidence="1">
    <location>
        <begin position="122"/>
        <end position="143"/>
    </location>
</feature>
<feature type="transmembrane region" description="Helical" evidence="1">
    <location>
        <begin position="61"/>
        <end position="83"/>
    </location>
</feature>
<evidence type="ECO:0000256" key="1">
    <source>
        <dbReference type="SAM" id="Phobius"/>
    </source>
</evidence>
<feature type="transmembrane region" description="Helical" evidence="1">
    <location>
        <begin position="287"/>
        <end position="308"/>
    </location>
</feature>
<feature type="transmembrane region" description="Helical" evidence="1">
    <location>
        <begin position="20"/>
        <end position="41"/>
    </location>
</feature>
<dbReference type="RefSeq" id="XP_043013915.1">
    <property type="nucleotide sequence ID" value="XM_043149311.1"/>
</dbReference>
<dbReference type="GeneID" id="66073866"/>
<dbReference type="Proteomes" id="UP001049176">
    <property type="component" value="Chromosome 2"/>
</dbReference>
<dbReference type="AlphaFoldDB" id="A0A9P7UZJ2"/>